<keyword evidence="10" id="KW-0413">Isomerase</keyword>
<comment type="caution">
    <text evidence="13">The sequence shown here is derived from an EMBL/GenBank/DDBJ whole genome shotgun (WGS) entry which is preliminary data.</text>
</comment>
<dbReference type="InterPro" id="IPR014016">
    <property type="entry name" value="UvrD-like_ATP-bd"/>
</dbReference>
<dbReference type="Proteomes" id="UP000246351">
    <property type="component" value="Unassembled WGS sequence"/>
</dbReference>
<reference evidence="13 14" key="1">
    <citation type="journal article" date="2018" name="Vet. Microbiol.">
        <title>Clonal diversity and geographic distribution of methicillin-resistant Staphylococcus pseudintermedius from Australian animals: Discovery of novel sequence types.</title>
        <authorList>
            <person name="Worthing K.A."/>
            <person name="Abraham S."/>
            <person name="Coombs G.W."/>
            <person name="Pang S."/>
            <person name="Saputra S."/>
            <person name="Jordan D."/>
            <person name="Trott D.J."/>
            <person name="Norris J.M."/>
        </authorList>
    </citation>
    <scope>NUCLEOTIDE SEQUENCE [LARGE SCALE GENOMIC DNA]</scope>
    <source>
        <strain evidence="13 14">ST71 3</strain>
    </source>
</reference>
<evidence type="ECO:0000313" key="13">
    <source>
        <dbReference type="EMBL" id="PWZ98869.1"/>
    </source>
</evidence>
<dbReference type="AlphaFoldDB" id="A0A317ZBB3"/>
<dbReference type="GO" id="GO:0003677">
    <property type="term" value="F:DNA binding"/>
    <property type="evidence" value="ECO:0007669"/>
    <property type="project" value="UniProtKB-KW"/>
</dbReference>
<keyword evidence="6 13" id="KW-0269">Exonuclease</keyword>
<dbReference type="GO" id="GO:0000725">
    <property type="term" value="P:recombinational repair"/>
    <property type="evidence" value="ECO:0007669"/>
    <property type="project" value="TreeGrafter"/>
</dbReference>
<evidence type="ECO:0000256" key="4">
    <source>
        <dbReference type="ARBA" id="ARBA00022801"/>
    </source>
</evidence>
<proteinExistence type="predicted"/>
<evidence type="ECO:0000256" key="7">
    <source>
        <dbReference type="ARBA" id="ARBA00022840"/>
    </source>
</evidence>
<keyword evidence="9" id="KW-0234">DNA repair</keyword>
<dbReference type="Gene3D" id="3.40.50.300">
    <property type="entry name" value="P-loop containing nucleotide triphosphate hydrolases"/>
    <property type="match status" value="1"/>
</dbReference>
<evidence type="ECO:0000259" key="12">
    <source>
        <dbReference type="PROSITE" id="PS51198"/>
    </source>
</evidence>
<dbReference type="Pfam" id="PF00580">
    <property type="entry name" value="UvrD-helicase"/>
    <property type="match status" value="1"/>
</dbReference>
<keyword evidence="8" id="KW-0238">DNA-binding</keyword>
<organism evidence="13 14">
    <name type="scientific">Staphylococcus pseudintermedius</name>
    <dbReference type="NCBI Taxonomy" id="283734"/>
    <lineage>
        <taxon>Bacteria</taxon>
        <taxon>Bacillati</taxon>
        <taxon>Bacillota</taxon>
        <taxon>Bacilli</taxon>
        <taxon>Bacillales</taxon>
        <taxon>Staphylococcaceae</taxon>
        <taxon>Staphylococcus</taxon>
        <taxon>Staphylococcus intermedius group</taxon>
    </lineage>
</organism>
<feature type="non-terminal residue" evidence="13">
    <location>
        <position position="263"/>
    </location>
</feature>
<evidence type="ECO:0000256" key="9">
    <source>
        <dbReference type="ARBA" id="ARBA00023204"/>
    </source>
</evidence>
<dbReference type="FunFam" id="3.40.50.300:FF:001236">
    <property type="entry name" value="ATP-dependent helicase/nuclease subunit A"/>
    <property type="match status" value="1"/>
</dbReference>
<dbReference type="SUPFAM" id="SSF52540">
    <property type="entry name" value="P-loop containing nucleoside triphosphate hydrolases"/>
    <property type="match status" value="1"/>
</dbReference>
<dbReference type="InterPro" id="IPR027417">
    <property type="entry name" value="P-loop_NTPase"/>
</dbReference>
<evidence type="ECO:0000256" key="2">
    <source>
        <dbReference type="ARBA" id="ARBA00022741"/>
    </source>
</evidence>
<dbReference type="PANTHER" id="PTHR11070">
    <property type="entry name" value="UVRD / RECB / PCRA DNA HELICASE FAMILY MEMBER"/>
    <property type="match status" value="1"/>
</dbReference>
<gene>
    <name evidence="13" type="ORF">DD924_05755</name>
</gene>
<sequence length="263" mass="30620">MIPTKPEHVQWTDAQWESIYAKGQDVLVAAAAGSGKTAVLVERIIQRILRDGIDVDRLLVVTFTNLSAREMKHRVEARIQQAAIEDPSNQHLKNQRTKIHQAQISTLHSFCLRLIQQHYDVLDIDPNFRTASEVENVLLLEEVIDDVFEKHYDRLDPTFVTLTEHISTDRDDAALRLMVKNLYDFSIANPDPIGWLHALDQPYLERHLQQHYLDILNKYVQLYLQAAQNAIEEAYHQFELVGNFPRHIDFIEGHRQFLRRLLS</sequence>
<keyword evidence="2 11" id="KW-0547">Nucleotide-binding</keyword>
<dbReference type="GO" id="GO:0005524">
    <property type="term" value="F:ATP binding"/>
    <property type="evidence" value="ECO:0007669"/>
    <property type="project" value="UniProtKB-UniRule"/>
</dbReference>
<dbReference type="GO" id="GO:0043138">
    <property type="term" value="F:3'-5' DNA helicase activity"/>
    <property type="evidence" value="ECO:0007669"/>
    <property type="project" value="TreeGrafter"/>
</dbReference>
<feature type="domain" description="UvrD-like helicase ATP-binding" evidence="12">
    <location>
        <begin position="9"/>
        <end position="263"/>
    </location>
</feature>
<dbReference type="EMBL" id="QEIV01000473">
    <property type="protein sequence ID" value="PWZ98869.1"/>
    <property type="molecule type" value="Genomic_DNA"/>
</dbReference>
<keyword evidence="4 11" id="KW-0378">Hydrolase</keyword>
<evidence type="ECO:0000256" key="11">
    <source>
        <dbReference type="PROSITE-ProRule" id="PRU00560"/>
    </source>
</evidence>
<evidence type="ECO:0000256" key="1">
    <source>
        <dbReference type="ARBA" id="ARBA00022722"/>
    </source>
</evidence>
<name>A0A317ZBB3_STAPS</name>
<evidence type="ECO:0000256" key="5">
    <source>
        <dbReference type="ARBA" id="ARBA00022806"/>
    </source>
</evidence>
<dbReference type="GO" id="GO:0004527">
    <property type="term" value="F:exonuclease activity"/>
    <property type="evidence" value="ECO:0007669"/>
    <property type="project" value="UniProtKB-KW"/>
</dbReference>
<keyword evidence="5 11" id="KW-0347">Helicase</keyword>
<evidence type="ECO:0000313" key="14">
    <source>
        <dbReference type="Proteomes" id="UP000246351"/>
    </source>
</evidence>
<dbReference type="GO" id="GO:0033202">
    <property type="term" value="C:DNA helicase complex"/>
    <property type="evidence" value="ECO:0007669"/>
    <property type="project" value="TreeGrafter"/>
</dbReference>
<accession>A0A317ZBB3</accession>
<evidence type="ECO:0000256" key="10">
    <source>
        <dbReference type="ARBA" id="ARBA00023235"/>
    </source>
</evidence>
<keyword evidence="1" id="KW-0540">Nuclease</keyword>
<evidence type="ECO:0000256" key="3">
    <source>
        <dbReference type="ARBA" id="ARBA00022763"/>
    </source>
</evidence>
<evidence type="ECO:0000256" key="6">
    <source>
        <dbReference type="ARBA" id="ARBA00022839"/>
    </source>
</evidence>
<dbReference type="PROSITE" id="PS51198">
    <property type="entry name" value="UVRD_HELICASE_ATP_BIND"/>
    <property type="match status" value="1"/>
</dbReference>
<dbReference type="GO" id="GO:0005829">
    <property type="term" value="C:cytosol"/>
    <property type="evidence" value="ECO:0007669"/>
    <property type="project" value="TreeGrafter"/>
</dbReference>
<dbReference type="PANTHER" id="PTHR11070:SF48">
    <property type="entry name" value="ATP-DEPENDENT HELICASE_NUCLEASE SUBUNIT A"/>
    <property type="match status" value="1"/>
</dbReference>
<protein>
    <submittedName>
        <fullName evidence="13">Helicase-exonuclease AddAB subunit AddA</fullName>
    </submittedName>
</protein>
<dbReference type="InterPro" id="IPR000212">
    <property type="entry name" value="DNA_helicase_UvrD/REP"/>
</dbReference>
<feature type="binding site" evidence="11">
    <location>
        <begin position="30"/>
        <end position="37"/>
    </location>
    <ligand>
        <name>ATP</name>
        <dbReference type="ChEBI" id="CHEBI:30616"/>
    </ligand>
</feature>
<keyword evidence="3" id="KW-0227">DNA damage</keyword>
<evidence type="ECO:0000256" key="8">
    <source>
        <dbReference type="ARBA" id="ARBA00023125"/>
    </source>
</evidence>
<keyword evidence="7 11" id="KW-0067">ATP-binding</keyword>